<dbReference type="Proteomes" id="UP001432180">
    <property type="component" value="Chromosome"/>
</dbReference>
<organism evidence="2 3">
    <name type="scientific">Thiorhodovibrio winogradskyi</name>
    <dbReference type="NCBI Taxonomy" id="77007"/>
    <lineage>
        <taxon>Bacteria</taxon>
        <taxon>Pseudomonadati</taxon>
        <taxon>Pseudomonadota</taxon>
        <taxon>Gammaproteobacteria</taxon>
        <taxon>Chromatiales</taxon>
        <taxon>Chromatiaceae</taxon>
        <taxon>Thiorhodovibrio</taxon>
    </lineage>
</organism>
<reference evidence="2 3" key="1">
    <citation type="journal article" date="2023" name="Microorganisms">
        <title>Thiorhodovibrio frisius and Trv. litoralis spp. nov., Two Novel Members from a Clade of Fastidious Purple Sulfur Bacteria That Exhibit Unique Red-Shifted Light-Harvesting Capabilities.</title>
        <authorList>
            <person name="Methner A."/>
            <person name="Kuzyk S.B."/>
            <person name="Petersen J."/>
            <person name="Bauer S."/>
            <person name="Brinkmann H."/>
            <person name="Sichau K."/>
            <person name="Wanner G."/>
            <person name="Wolf J."/>
            <person name="Neumann-Schaal M."/>
            <person name="Henke P."/>
            <person name="Tank M."/>
            <person name="Sproer C."/>
            <person name="Bunk B."/>
            <person name="Overmann J."/>
        </authorList>
    </citation>
    <scope>NUCLEOTIDE SEQUENCE [LARGE SCALE GENOMIC DNA]</scope>
    <source>
        <strain evidence="2 3">DSM 6702</strain>
    </source>
</reference>
<dbReference type="InterPro" id="IPR021244">
    <property type="entry name" value="DUF2802"/>
</dbReference>
<evidence type="ECO:0008006" key="4">
    <source>
        <dbReference type="Google" id="ProtNLM"/>
    </source>
</evidence>
<sequence length="184" mass="20345">MRNGNWCAIFSRQCDPSWSGLGLLWPVSFGSLLRTPLEQLFIATSDILSLLAAGIALLALVALMQLRSRLARMQLVMEQQTQTLLAIQGAVKVLSGEALTHREDLASVRRAIDRVGELNQQTRLEMRLRDADGSPYTQAIQLIRHGQPRAEVRKLCSLTDSEVDLLFNLHGQGVALGLDSNQDN</sequence>
<dbReference type="Pfam" id="PF10975">
    <property type="entry name" value="DUF2802"/>
    <property type="match status" value="1"/>
</dbReference>
<evidence type="ECO:0000313" key="3">
    <source>
        <dbReference type="Proteomes" id="UP001432180"/>
    </source>
</evidence>
<keyword evidence="1" id="KW-1133">Transmembrane helix</keyword>
<name>A0ABZ0SGI4_9GAMM</name>
<evidence type="ECO:0000313" key="2">
    <source>
        <dbReference type="EMBL" id="WPL19774.1"/>
    </source>
</evidence>
<protein>
    <recommendedName>
        <fullName evidence="4">DUF2802 domain-containing protein</fullName>
    </recommendedName>
</protein>
<keyword evidence="3" id="KW-1185">Reference proteome</keyword>
<keyword evidence="1" id="KW-0472">Membrane</keyword>
<gene>
    <name evidence="2" type="ORF">Thiowin_04918</name>
</gene>
<keyword evidence="1" id="KW-0812">Transmembrane</keyword>
<feature type="transmembrane region" description="Helical" evidence="1">
    <location>
        <begin position="40"/>
        <end position="63"/>
    </location>
</feature>
<accession>A0ABZ0SGI4</accession>
<dbReference type="EMBL" id="CP121472">
    <property type="protein sequence ID" value="WPL19774.1"/>
    <property type="molecule type" value="Genomic_DNA"/>
</dbReference>
<evidence type="ECO:0000256" key="1">
    <source>
        <dbReference type="SAM" id="Phobius"/>
    </source>
</evidence>
<proteinExistence type="predicted"/>